<feature type="region of interest" description="Disordered" evidence="1">
    <location>
        <begin position="60"/>
        <end position="89"/>
    </location>
</feature>
<evidence type="ECO:0000313" key="3">
    <source>
        <dbReference type="Proteomes" id="UP000005940"/>
    </source>
</evidence>
<feature type="region of interest" description="Disordered" evidence="1">
    <location>
        <begin position="1"/>
        <end position="21"/>
    </location>
</feature>
<dbReference type="Proteomes" id="UP000005940">
    <property type="component" value="Chromosome"/>
</dbReference>
<evidence type="ECO:0000256" key="1">
    <source>
        <dbReference type="SAM" id="MobiDB-lite"/>
    </source>
</evidence>
<proteinExistence type="predicted"/>
<evidence type="ECO:0000313" key="2">
    <source>
        <dbReference type="EMBL" id="QKM68499.1"/>
    </source>
</evidence>
<protein>
    <recommendedName>
        <fullName evidence="4">Repetin</fullName>
    </recommendedName>
</protein>
<organism evidence="2 3">
    <name type="scientific">Streptomyces tsukubensis (strain DSM 42081 / NBRC 108919 / NRRL 18488 / 9993)</name>
    <dbReference type="NCBI Taxonomy" id="1114943"/>
    <lineage>
        <taxon>Bacteria</taxon>
        <taxon>Bacillati</taxon>
        <taxon>Actinomycetota</taxon>
        <taxon>Actinomycetes</taxon>
        <taxon>Kitasatosporales</taxon>
        <taxon>Streptomycetaceae</taxon>
        <taxon>Streptomyces</taxon>
    </lineage>
</organism>
<name>A0A7G3UGR4_STRT9</name>
<gene>
    <name evidence="2" type="ORF">STSU_016280</name>
</gene>
<dbReference type="AlphaFoldDB" id="A0A7G3UGR4"/>
<evidence type="ECO:0008006" key="4">
    <source>
        <dbReference type="Google" id="ProtNLM"/>
    </source>
</evidence>
<dbReference type="EMBL" id="CP029159">
    <property type="protein sequence ID" value="QKM68499.1"/>
    <property type="molecule type" value="Genomic_DNA"/>
</dbReference>
<sequence length="257" mass="26544">MGPGPGAARGCIPSPRRPHHLPQHTLIRKDFTMRRHLTAPRATALAAGTAALLAGTVSASTAAGDSRPGERSEQRPAATAGAVAGQDRGAATARVKGSARIHFTLRPQDTIRFTIDATSVPYSTPRPGVRTGLPTDARGTLRYSHYIPELGKTGWAVAEVDCLSTGGKTATVTAVIKKTNVERVGKRVGISFQQGENGAPSRAGFSWGIANADGGTDSDGELGGTGTCQAPAPFAPAIEGGYRVTHAEVPPIPTTRP</sequence>
<keyword evidence="3" id="KW-1185">Reference proteome</keyword>
<reference evidence="2 3" key="1">
    <citation type="journal article" date="2012" name="J. Bacteriol.">
        <title>Draft genome of Streptomyces tsukubaensis NRRL 18488, the producer of the clinically important immunosuppressant tacrolimus (FK506).</title>
        <authorList>
            <person name="Barreiro C."/>
            <person name="Prieto C."/>
            <person name="Sola-Landa A."/>
            <person name="Solera E."/>
            <person name="Martinez-Castro M."/>
            <person name="Perez-Redondo R."/>
            <person name="Garcia-Estrada C."/>
            <person name="Aparicio J.F."/>
            <person name="Fernandez-Martinez L.T."/>
            <person name="Santos-Aberturas J."/>
            <person name="Salehi-Najafabadi Z."/>
            <person name="Rodriguez-Garcia A."/>
            <person name="Tauch A."/>
            <person name="Martin J.F."/>
        </authorList>
    </citation>
    <scope>NUCLEOTIDE SEQUENCE [LARGE SCALE GENOMIC DNA]</scope>
    <source>
        <strain evidence="3">DSM 42081 / NBRC 108919 / NRRL 18488 / 9993</strain>
    </source>
</reference>
<accession>A0A7G3UGR4</accession>